<accession>A0A0A9H1Q6</accession>
<organism evidence="1">
    <name type="scientific">Arundo donax</name>
    <name type="common">Giant reed</name>
    <name type="synonym">Donax arundinaceus</name>
    <dbReference type="NCBI Taxonomy" id="35708"/>
    <lineage>
        <taxon>Eukaryota</taxon>
        <taxon>Viridiplantae</taxon>
        <taxon>Streptophyta</taxon>
        <taxon>Embryophyta</taxon>
        <taxon>Tracheophyta</taxon>
        <taxon>Spermatophyta</taxon>
        <taxon>Magnoliopsida</taxon>
        <taxon>Liliopsida</taxon>
        <taxon>Poales</taxon>
        <taxon>Poaceae</taxon>
        <taxon>PACMAD clade</taxon>
        <taxon>Arundinoideae</taxon>
        <taxon>Arundineae</taxon>
        <taxon>Arundo</taxon>
    </lineage>
</organism>
<sequence>MIGKTMFSSSESLGQILFASGNVFGQADMRLGRNLGGSFFSSCKVWMRRYLY</sequence>
<reference evidence="1" key="1">
    <citation type="submission" date="2014-09" db="EMBL/GenBank/DDBJ databases">
        <authorList>
            <person name="Magalhaes I.L.F."/>
            <person name="Oliveira U."/>
            <person name="Santos F.R."/>
            <person name="Vidigal T.H.D.A."/>
            <person name="Brescovit A.D."/>
            <person name="Santos A.J."/>
        </authorList>
    </citation>
    <scope>NUCLEOTIDE SEQUENCE</scope>
    <source>
        <tissue evidence="1">Shoot tissue taken approximately 20 cm above the soil surface</tissue>
    </source>
</reference>
<proteinExistence type="predicted"/>
<evidence type="ECO:0000313" key="1">
    <source>
        <dbReference type="EMBL" id="JAE28776.1"/>
    </source>
</evidence>
<reference evidence="1" key="2">
    <citation type="journal article" date="2015" name="Data Brief">
        <title>Shoot transcriptome of the giant reed, Arundo donax.</title>
        <authorList>
            <person name="Barrero R.A."/>
            <person name="Guerrero F.D."/>
            <person name="Moolhuijzen P."/>
            <person name="Goolsby J.A."/>
            <person name="Tidwell J."/>
            <person name="Bellgard S.E."/>
            <person name="Bellgard M.I."/>
        </authorList>
    </citation>
    <scope>NUCLEOTIDE SEQUENCE</scope>
    <source>
        <tissue evidence="1">Shoot tissue taken approximately 20 cm above the soil surface</tissue>
    </source>
</reference>
<dbReference type="AlphaFoldDB" id="A0A0A9H1Q6"/>
<protein>
    <submittedName>
        <fullName evidence="1">Uncharacterized protein</fullName>
    </submittedName>
</protein>
<name>A0A0A9H1Q6_ARUDO</name>
<dbReference type="EMBL" id="GBRH01169120">
    <property type="protein sequence ID" value="JAE28776.1"/>
    <property type="molecule type" value="Transcribed_RNA"/>
</dbReference>